<feature type="domain" description="4'-phosphopantetheinyl transferase" evidence="7">
    <location>
        <begin position="104"/>
        <end position="205"/>
    </location>
</feature>
<dbReference type="InterPro" id="IPR004568">
    <property type="entry name" value="Ppantetheine-prot_Trfase_dom"/>
</dbReference>
<evidence type="ECO:0000256" key="6">
    <source>
        <dbReference type="ARBA" id="ARBA00023194"/>
    </source>
</evidence>
<comment type="similarity">
    <text evidence="2">Belongs to the P-Pant transferase superfamily. Gsp/Sfp/HetI/AcpT family.</text>
</comment>
<proteinExistence type="inferred from homology"/>
<protein>
    <submittedName>
        <fullName evidence="9">4'-phosphopantetheinyl transferase</fullName>
        <ecNumber evidence="9">2.7.8.-</ecNumber>
    </submittedName>
</protein>
<evidence type="ECO:0000256" key="2">
    <source>
        <dbReference type="ARBA" id="ARBA00010990"/>
    </source>
</evidence>
<dbReference type="EMBL" id="JAGIKX010000026">
    <property type="protein sequence ID" value="MBP2258458.1"/>
    <property type="molecule type" value="Genomic_DNA"/>
</dbReference>
<dbReference type="NCBIfam" id="TIGR00556">
    <property type="entry name" value="pantethn_trn"/>
    <property type="match status" value="1"/>
</dbReference>
<dbReference type="Pfam" id="PF22624">
    <property type="entry name" value="AASDHPPT_N"/>
    <property type="match status" value="1"/>
</dbReference>
<reference evidence="9 10" key="1">
    <citation type="submission" date="2021-03" db="EMBL/GenBank/DDBJ databases">
        <title>Genomic Encyclopedia of Type Strains, Phase IV (KMG-IV): sequencing the most valuable type-strain genomes for metagenomic binning, comparative biology and taxonomic classification.</title>
        <authorList>
            <person name="Goeker M."/>
        </authorList>
    </citation>
    <scope>NUCLEOTIDE SEQUENCE [LARGE SCALE GENOMIC DNA]</scope>
    <source>
        <strain evidence="9 10">DSM 25790</strain>
    </source>
</reference>
<evidence type="ECO:0000256" key="1">
    <source>
        <dbReference type="ARBA" id="ARBA00001946"/>
    </source>
</evidence>
<dbReference type="InterPro" id="IPR008278">
    <property type="entry name" value="4-PPantetheinyl_Trfase_dom"/>
</dbReference>
<dbReference type="Gene3D" id="3.90.470.20">
    <property type="entry name" value="4'-phosphopantetheinyl transferase domain"/>
    <property type="match status" value="2"/>
</dbReference>
<sequence>MVRIYAVHLDQMLDQETFHQLSTYLSVERENRIRALQNNLAAHRTLIGGLLARYVLSKKLQVASSDLCFYQNEYGKPLLKSSRPLHFNLSYSGEWVVCSISSTSVGVVIEKMNPIDYAKAKRFFTPDEYAELLNKEEIERLAYYYRLWCLKESYLKATGKGLYHSMDAFSITPSIRSGQYEVENGKQTFYVKEYALDPAYKLAVCAKNKGFAEQIKQMQASFLVRNFMAASESHTTPFSAKLI</sequence>
<dbReference type="PANTHER" id="PTHR12215:SF10">
    <property type="entry name" value="L-AMINOADIPATE-SEMIALDEHYDE DEHYDROGENASE-PHOSPHOPANTETHEINYL TRANSFERASE"/>
    <property type="match status" value="1"/>
</dbReference>
<gene>
    <name evidence="9" type="ORF">J2Z81_002441</name>
</gene>
<dbReference type="Pfam" id="PF01648">
    <property type="entry name" value="ACPS"/>
    <property type="match status" value="1"/>
</dbReference>
<comment type="caution">
    <text evidence="9">The sequence shown here is derived from an EMBL/GenBank/DDBJ whole genome shotgun (WGS) entry which is preliminary data.</text>
</comment>
<keyword evidence="5" id="KW-0460">Magnesium</keyword>
<dbReference type="InterPro" id="IPR050559">
    <property type="entry name" value="P-Pant_transferase_sf"/>
</dbReference>
<evidence type="ECO:0000313" key="9">
    <source>
        <dbReference type="EMBL" id="MBP2258458.1"/>
    </source>
</evidence>
<evidence type="ECO:0000259" key="7">
    <source>
        <dbReference type="Pfam" id="PF01648"/>
    </source>
</evidence>
<comment type="cofactor">
    <cofactor evidence="1">
        <name>Mg(2+)</name>
        <dbReference type="ChEBI" id="CHEBI:18420"/>
    </cofactor>
</comment>
<keyword evidence="4" id="KW-0479">Metal-binding</keyword>
<name>A0ABS4SAC4_9BACI</name>
<evidence type="ECO:0000256" key="4">
    <source>
        <dbReference type="ARBA" id="ARBA00022723"/>
    </source>
</evidence>
<accession>A0ABS4SAC4</accession>
<dbReference type="GO" id="GO:0016740">
    <property type="term" value="F:transferase activity"/>
    <property type="evidence" value="ECO:0007669"/>
    <property type="project" value="UniProtKB-KW"/>
</dbReference>
<keyword evidence="6" id="KW-0045">Antibiotic biosynthesis</keyword>
<organism evidence="9 10">
    <name type="scientific">Virgibacillus alimentarius</name>
    <dbReference type="NCBI Taxonomy" id="698769"/>
    <lineage>
        <taxon>Bacteria</taxon>
        <taxon>Bacillati</taxon>
        <taxon>Bacillota</taxon>
        <taxon>Bacilli</taxon>
        <taxon>Bacillales</taxon>
        <taxon>Bacillaceae</taxon>
        <taxon>Virgibacillus</taxon>
    </lineage>
</organism>
<dbReference type="InterPro" id="IPR037143">
    <property type="entry name" value="4-PPantetheinyl_Trfase_dom_sf"/>
</dbReference>
<evidence type="ECO:0000256" key="5">
    <source>
        <dbReference type="ARBA" id="ARBA00022842"/>
    </source>
</evidence>
<evidence type="ECO:0000313" key="10">
    <source>
        <dbReference type="Proteomes" id="UP001519294"/>
    </source>
</evidence>
<dbReference type="PANTHER" id="PTHR12215">
    <property type="entry name" value="PHOSPHOPANTETHEINE TRANSFERASE"/>
    <property type="match status" value="1"/>
</dbReference>
<evidence type="ECO:0000259" key="8">
    <source>
        <dbReference type="Pfam" id="PF22624"/>
    </source>
</evidence>
<dbReference type="SUPFAM" id="SSF56214">
    <property type="entry name" value="4'-phosphopantetheinyl transferase"/>
    <property type="match status" value="2"/>
</dbReference>
<evidence type="ECO:0000256" key="3">
    <source>
        <dbReference type="ARBA" id="ARBA00022679"/>
    </source>
</evidence>
<dbReference type="EC" id="2.7.8.-" evidence="9"/>
<dbReference type="Proteomes" id="UP001519294">
    <property type="component" value="Unassembled WGS sequence"/>
</dbReference>
<dbReference type="RefSeq" id="WP_226371443.1">
    <property type="nucleotide sequence ID" value="NZ_JAGIKX010000026.1"/>
</dbReference>
<dbReference type="InterPro" id="IPR055066">
    <property type="entry name" value="AASDHPPT_N"/>
</dbReference>
<keyword evidence="3 9" id="KW-0808">Transferase</keyword>
<feature type="domain" description="4'-phosphopantetheinyl transferase N-terminal" evidence="8">
    <location>
        <begin position="16"/>
        <end position="98"/>
    </location>
</feature>
<keyword evidence="10" id="KW-1185">Reference proteome</keyword>